<keyword evidence="6 8" id="KW-1133">Transmembrane helix</keyword>
<feature type="non-terminal residue" evidence="9">
    <location>
        <position position="333"/>
    </location>
</feature>
<feature type="transmembrane region" description="Helical" evidence="8">
    <location>
        <begin position="232"/>
        <end position="254"/>
    </location>
</feature>
<dbReference type="EMBL" id="JBBLZC010000059">
    <property type="protein sequence ID" value="MEK0086184.1"/>
    <property type="molecule type" value="Genomic_DNA"/>
</dbReference>
<reference evidence="9 10" key="1">
    <citation type="submission" date="2024-01" db="EMBL/GenBank/DDBJ databases">
        <title>Multi-omics insights into the function and evolution of sodium benzoate biodegradation pathways in Benzoatithermus flavus gen. nov., sp. nov. from hot spring.</title>
        <authorList>
            <person name="Hu C.-J."/>
            <person name="Li W.-J."/>
        </authorList>
    </citation>
    <scope>NUCLEOTIDE SEQUENCE [LARGE SCALE GENOMIC DNA]</scope>
    <source>
        <strain evidence="9 10">SYSU G07066</strain>
    </source>
</reference>
<comment type="caution">
    <text evidence="9">The sequence shown here is derived from an EMBL/GenBank/DDBJ whole genome shotgun (WGS) entry which is preliminary data.</text>
</comment>
<dbReference type="Pfam" id="PF02653">
    <property type="entry name" value="BPD_transp_2"/>
    <property type="match status" value="1"/>
</dbReference>
<organism evidence="9 10">
    <name type="scientific">Benzoatithermus flavus</name>
    <dbReference type="NCBI Taxonomy" id="3108223"/>
    <lineage>
        <taxon>Bacteria</taxon>
        <taxon>Pseudomonadati</taxon>
        <taxon>Pseudomonadota</taxon>
        <taxon>Alphaproteobacteria</taxon>
        <taxon>Geminicoccales</taxon>
        <taxon>Geminicoccaceae</taxon>
        <taxon>Benzoatithermus</taxon>
    </lineage>
</organism>
<evidence type="ECO:0000313" key="10">
    <source>
        <dbReference type="Proteomes" id="UP001375743"/>
    </source>
</evidence>
<feature type="transmembrane region" description="Helical" evidence="8">
    <location>
        <begin position="22"/>
        <end position="42"/>
    </location>
</feature>
<comment type="subcellular location">
    <subcellularLocation>
        <location evidence="1">Cell membrane</location>
        <topology evidence="1">Multi-pass membrane protein</topology>
    </subcellularLocation>
</comment>
<keyword evidence="10" id="KW-1185">Reference proteome</keyword>
<dbReference type="CDD" id="cd06579">
    <property type="entry name" value="TM_PBP1_transp_AraH_like"/>
    <property type="match status" value="1"/>
</dbReference>
<evidence type="ECO:0000256" key="4">
    <source>
        <dbReference type="ARBA" id="ARBA00022519"/>
    </source>
</evidence>
<dbReference type="RefSeq" id="WP_418162016.1">
    <property type="nucleotide sequence ID" value="NZ_JBBLZC010000059.1"/>
</dbReference>
<evidence type="ECO:0000256" key="3">
    <source>
        <dbReference type="ARBA" id="ARBA00022475"/>
    </source>
</evidence>
<evidence type="ECO:0000256" key="1">
    <source>
        <dbReference type="ARBA" id="ARBA00004651"/>
    </source>
</evidence>
<feature type="transmembrane region" description="Helical" evidence="8">
    <location>
        <begin position="290"/>
        <end position="312"/>
    </location>
</feature>
<gene>
    <name evidence="9" type="ORF">U1T56_23835</name>
</gene>
<protein>
    <submittedName>
        <fullName evidence="9">ABC transporter permease</fullName>
    </submittedName>
</protein>
<feature type="transmembrane region" description="Helical" evidence="8">
    <location>
        <begin position="54"/>
        <end position="76"/>
    </location>
</feature>
<accession>A0ABU8XYN5</accession>
<evidence type="ECO:0000256" key="7">
    <source>
        <dbReference type="ARBA" id="ARBA00023136"/>
    </source>
</evidence>
<dbReference type="PANTHER" id="PTHR32196">
    <property type="entry name" value="ABC TRANSPORTER PERMEASE PROTEIN YPHD-RELATED-RELATED"/>
    <property type="match status" value="1"/>
</dbReference>
<evidence type="ECO:0000256" key="2">
    <source>
        <dbReference type="ARBA" id="ARBA00022448"/>
    </source>
</evidence>
<keyword evidence="5 8" id="KW-0812">Transmembrane</keyword>
<keyword evidence="3" id="KW-1003">Cell membrane</keyword>
<evidence type="ECO:0000256" key="5">
    <source>
        <dbReference type="ARBA" id="ARBA00022692"/>
    </source>
</evidence>
<keyword evidence="2" id="KW-0813">Transport</keyword>
<dbReference type="Proteomes" id="UP001375743">
    <property type="component" value="Unassembled WGS sequence"/>
</dbReference>
<keyword evidence="7 8" id="KW-0472">Membrane</keyword>
<dbReference type="PANTHER" id="PTHR32196:SF21">
    <property type="entry name" value="ABC TRANSPORTER PERMEASE PROTEIN YPHD-RELATED"/>
    <property type="match status" value="1"/>
</dbReference>
<feature type="transmembrane region" description="Helical" evidence="8">
    <location>
        <begin position="111"/>
        <end position="134"/>
    </location>
</feature>
<feature type="transmembrane region" description="Helical" evidence="8">
    <location>
        <begin position="182"/>
        <end position="201"/>
    </location>
</feature>
<evidence type="ECO:0000256" key="6">
    <source>
        <dbReference type="ARBA" id="ARBA00022989"/>
    </source>
</evidence>
<feature type="transmembrane region" description="Helical" evidence="8">
    <location>
        <begin position="82"/>
        <end position="99"/>
    </location>
</feature>
<evidence type="ECO:0000313" key="9">
    <source>
        <dbReference type="EMBL" id="MEK0086184.1"/>
    </source>
</evidence>
<sequence>MATTIPRAPARARRGWAMPKEASIVLVLLGIAVVFELLGWSLRGQSFLFNPQRLLIIILQVSITGLLAIGVTQVIITGGIDLSSGSVVALSAMVAASLAQSSDYARAVFPALTDLPAVVPILAGLLVGALAGVINGALTAYAGIPAFIATLGMMVTARGLARFYTHGQPISMLTEQYTWIGSGANPVFIFILIALIFHVALRYTRYGKYTYAIGGNLQAARVSGIDVGRHLVLVYTLAGLLSGLGGIITSARAASGQAGMGLSYELDAIAAAVIGGTSLSGGLGTIGGTVIGTLILGVMISGFTFLGVDAYIQDIVKGVIIVAAVVADQYRRR</sequence>
<evidence type="ECO:0000256" key="8">
    <source>
        <dbReference type="SAM" id="Phobius"/>
    </source>
</evidence>
<proteinExistence type="predicted"/>
<dbReference type="InterPro" id="IPR001851">
    <property type="entry name" value="ABC_transp_permease"/>
</dbReference>
<name>A0ABU8XYN5_9PROT</name>
<keyword evidence="4" id="KW-0997">Cell inner membrane</keyword>
<feature type="transmembrane region" description="Helical" evidence="8">
    <location>
        <begin position="140"/>
        <end position="161"/>
    </location>
</feature>